<reference evidence="2 3" key="1">
    <citation type="submission" date="2013-11" db="EMBL/GenBank/DDBJ databases">
        <title>Genome sequencing of Stegodyphus mimosarum.</title>
        <authorList>
            <person name="Bechsgaard J."/>
        </authorList>
    </citation>
    <scope>NUCLEOTIDE SEQUENCE [LARGE SCALE GENOMIC DNA]</scope>
</reference>
<gene>
    <name evidence="2" type="ORF">X975_01484</name>
</gene>
<keyword evidence="3" id="KW-1185">Reference proteome</keyword>
<accession>A0A087T9Y0</accession>
<evidence type="ECO:0000256" key="1">
    <source>
        <dbReference type="SAM" id="SignalP"/>
    </source>
</evidence>
<keyword evidence="1" id="KW-0732">Signal</keyword>
<dbReference type="Proteomes" id="UP000054359">
    <property type="component" value="Unassembled WGS sequence"/>
</dbReference>
<sequence>MHALLLFLLVFAYASCVLAQWPYYYITHSVEYPTIYGHHYDLDDDFYNFYHWKK</sequence>
<feature type="signal peptide" evidence="1">
    <location>
        <begin position="1"/>
        <end position="19"/>
    </location>
</feature>
<name>A0A087T9Y0_STEMI</name>
<protein>
    <submittedName>
        <fullName evidence="2">Uncharacterized protein</fullName>
    </submittedName>
</protein>
<dbReference type="AlphaFoldDB" id="A0A087T9Y0"/>
<evidence type="ECO:0000313" key="3">
    <source>
        <dbReference type="Proteomes" id="UP000054359"/>
    </source>
</evidence>
<evidence type="ECO:0000313" key="2">
    <source>
        <dbReference type="EMBL" id="KFM61919.1"/>
    </source>
</evidence>
<proteinExistence type="predicted"/>
<feature type="chain" id="PRO_5001829524" evidence="1">
    <location>
        <begin position="20"/>
        <end position="54"/>
    </location>
</feature>
<organism evidence="2 3">
    <name type="scientific">Stegodyphus mimosarum</name>
    <name type="common">African social velvet spider</name>
    <dbReference type="NCBI Taxonomy" id="407821"/>
    <lineage>
        <taxon>Eukaryota</taxon>
        <taxon>Metazoa</taxon>
        <taxon>Ecdysozoa</taxon>
        <taxon>Arthropoda</taxon>
        <taxon>Chelicerata</taxon>
        <taxon>Arachnida</taxon>
        <taxon>Araneae</taxon>
        <taxon>Araneomorphae</taxon>
        <taxon>Entelegynae</taxon>
        <taxon>Eresoidea</taxon>
        <taxon>Eresidae</taxon>
        <taxon>Stegodyphus</taxon>
    </lineage>
</organism>
<dbReference type="EMBL" id="KK114219">
    <property type="protein sequence ID" value="KFM61919.1"/>
    <property type="molecule type" value="Genomic_DNA"/>
</dbReference>
<feature type="non-terminal residue" evidence="2">
    <location>
        <position position="54"/>
    </location>
</feature>